<proteinExistence type="predicted"/>
<evidence type="ECO:0008006" key="9">
    <source>
        <dbReference type="Google" id="ProtNLM"/>
    </source>
</evidence>
<accession>A0A9W7C163</accession>
<evidence type="ECO:0000256" key="2">
    <source>
        <dbReference type="ARBA" id="ARBA00022692"/>
    </source>
</evidence>
<comment type="caution">
    <text evidence="7">The sequence shown here is derived from an EMBL/GenBank/DDBJ whole genome shotgun (WGS) entry which is preliminary data.</text>
</comment>
<keyword evidence="4 6" id="KW-0472">Membrane</keyword>
<feature type="transmembrane region" description="Helical" evidence="6">
    <location>
        <begin position="360"/>
        <end position="385"/>
    </location>
</feature>
<protein>
    <recommendedName>
        <fullName evidence="9">Sugar phosphate transporter domain-containing protein</fullName>
    </recommendedName>
</protein>
<gene>
    <name evidence="7" type="ORF">TrVE_jg12692</name>
</gene>
<keyword evidence="8" id="KW-1185">Reference proteome</keyword>
<feature type="transmembrane region" description="Helical" evidence="6">
    <location>
        <begin position="195"/>
        <end position="216"/>
    </location>
</feature>
<keyword evidence="2 6" id="KW-0812">Transmembrane</keyword>
<dbReference type="InterPro" id="IPR050186">
    <property type="entry name" value="TPT_transporter"/>
</dbReference>
<feature type="compositionally biased region" description="Basic residues" evidence="5">
    <location>
        <begin position="417"/>
        <end position="438"/>
    </location>
</feature>
<feature type="transmembrane region" description="Helical" evidence="6">
    <location>
        <begin position="43"/>
        <end position="67"/>
    </location>
</feature>
<evidence type="ECO:0000256" key="6">
    <source>
        <dbReference type="SAM" id="Phobius"/>
    </source>
</evidence>
<comment type="subcellular location">
    <subcellularLocation>
        <location evidence="1">Membrane</location>
        <topology evidence="1">Multi-pass membrane protein</topology>
    </subcellularLocation>
</comment>
<dbReference type="PANTHER" id="PTHR11132">
    <property type="entry name" value="SOLUTE CARRIER FAMILY 35"/>
    <property type="match status" value="1"/>
</dbReference>
<evidence type="ECO:0000313" key="8">
    <source>
        <dbReference type="Proteomes" id="UP001165160"/>
    </source>
</evidence>
<feature type="transmembrane region" description="Helical" evidence="6">
    <location>
        <begin position="232"/>
        <end position="254"/>
    </location>
</feature>
<feature type="transmembrane region" description="Helical" evidence="6">
    <location>
        <begin position="294"/>
        <end position="310"/>
    </location>
</feature>
<evidence type="ECO:0000256" key="3">
    <source>
        <dbReference type="ARBA" id="ARBA00022989"/>
    </source>
</evidence>
<sequence>MTLSNVQTSLFTLVLSCSLYGICSTSLLLLNKNLTIVLKPASIMAYQTLGSICVLFLVKLFGLTLFSLDFGGNHGGNLHDKDTLKRYSSYSILWLLGIYTNIKALEVGRVNTVILVRSSTPILVSLIEFLTGRSGIPTKRGCVSMLMMLVGGFLYVRKDLSAGPEYFWNMLYYVAISCEAIWGKQVTEQCDLSPVGSTLLTNLISAPAMFLAAYWLDGGVEIGGLRTEGGGVVYTALLALSILAATGIGAFGWMCRALITATQFAIVGVLFKALTVILSLVFMSTKADAKINNFEGVSSLFLCIIGGAIYEPPTYKAGVRGERGGGGMKSRDSMIIKSDERERVESSLSGLELEELIGAVLYYFSMFSKLFLVLSLALYCGVFLVHGINLGDGLKTEESSANGYGYGYGYSERALKKGKKSKKSKGKKSKGKKSKKSKGPASKITYKAAVVETSSANNYFDYAQMVTHLKAARSQNAQIVVFPEVAPSFNKNAVLAQPVDVPAPSDIDISEPCGNIFNM</sequence>
<organism evidence="7 8">
    <name type="scientific">Triparma verrucosa</name>
    <dbReference type="NCBI Taxonomy" id="1606542"/>
    <lineage>
        <taxon>Eukaryota</taxon>
        <taxon>Sar</taxon>
        <taxon>Stramenopiles</taxon>
        <taxon>Ochrophyta</taxon>
        <taxon>Bolidophyceae</taxon>
        <taxon>Parmales</taxon>
        <taxon>Triparmaceae</taxon>
        <taxon>Triparma</taxon>
    </lineage>
</organism>
<name>A0A9W7C163_9STRA</name>
<evidence type="ECO:0000256" key="4">
    <source>
        <dbReference type="ARBA" id="ARBA00023136"/>
    </source>
</evidence>
<feature type="transmembrane region" description="Helical" evidence="6">
    <location>
        <begin position="260"/>
        <end position="282"/>
    </location>
</feature>
<feature type="region of interest" description="Disordered" evidence="5">
    <location>
        <begin position="417"/>
        <end position="440"/>
    </location>
</feature>
<dbReference type="Proteomes" id="UP001165160">
    <property type="component" value="Unassembled WGS sequence"/>
</dbReference>
<dbReference type="AlphaFoldDB" id="A0A9W7C163"/>
<evidence type="ECO:0000256" key="5">
    <source>
        <dbReference type="SAM" id="MobiDB-lite"/>
    </source>
</evidence>
<feature type="transmembrane region" description="Helical" evidence="6">
    <location>
        <begin position="6"/>
        <end position="31"/>
    </location>
</feature>
<evidence type="ECO:0000256" key="1">
    <source>
        <dbReference type="ARBA" id="ARBA00004141"/>
    </source>
</evidence>
<dbReference type="GO" id="GO:0016020">
    <property type="term" value="C:membrane"/>
    <property type="evidence" value="ECO:0007669"/>
    <property type="project" value="UniProtKB-SubCell"/>
</dbReference>
<reference evidence="8" key="1">
    <citation type="journal article" date="2023" name="Commun. Biol.">
        <title>Genome analysis of Parmales, the sister group of diatoms, reveals the evolutionary specialization of diatoms from phago-mixotrophs to photoautotrophs.</title>
        <authorList>
            <person name="Ban H."/>
            <person name="Sato S."/>
            <person name="Yoshikawa S."/>
            <person name="Yamada K."/>
            <person name="Nakamura Y."/>
            <person name="Ichinomiya M."/>
            <person name="Sato N."/>
            <person name="Blanc-Mathieu R."/>
            <person name="Endo H."/>
            <person name="Kuwata A."/>
            <person name="Ogata H."/>
        </authorList>
    </citation>
    <scope>NUCLEOTIDE SEQUENCE [LARGE SCALE GENOMIC DNA]</scope>
    <source>
        <strain evidence="8">NIES 3699</strain>
    </source>
</reference>
<dbReference type="EMBL" id="BRXX01000211">
    <property type="protein sequence ID" value="GMH98116.1"/>
    <property type="molecule type" value="Genomic_DNA"/>
</dbReference>
<evidence type="ECO:0000313" key="7">
    <source>
        <dbReference type="EMBL" id="GMH98116.1"/>
    </source>
</evidence>
<keyword evidence="3 6" id="KW-1133">Transmembrane helix</keyword>